<evidence type="ECO:0000313" key="2">
    <source>
        <dbReference type="EMBL" id="SVD42934.1"/>
    </source>
</evidence>
<proteinExistence type="predicted"/>
<name>A0A382V8X4_9ZZZZ</name>
<organism evidence="2">
    <name type="scientific">marine metagenome</name>
    <dbReference type="NCBI Taxonomy" id="408172"/>
    <lineage>
        <taxon>unclassified sequences</taxon>
        <taxon>metagenomes</taxon>
        <taxon>ecological metagenomes</taxon>
    </lineage>
</organism>
<feature type="compositionally biased region" description="Basic and acidic residues" evidence="1">
    <location>
        <begin position="77"/>
        <end position="86"/>
    </location>
</feature>
<sequence length="98" mass="10834">MKTLSQIREASGGKEAYQKFFNSLLKKFGVDSPSELSGDKKKKFFNAVDKGWEGDDPGDANEATIHIPFQKSLNEKLKPGKGKEEIGADVDWDNVGDE</sequence>
<feature type="compositionally biased region" description="Acidic residues" evidence="1">
    <location>
        <begin position="87"/>
        <end position="98"/>
    </location>
</feature>
<feature type="non-terminal residue" evidence="2">
    <location>
        <position position="98"/>
    </location>
</feature>
<protein>
    <submittedName>
        <fullName evidence="2">Uncharacterized protein</fullName>
    </submittedName>
</protein>
<gene>
    <name evidence="2" type="ORF">METZ01_LOCUS395788</name>
</gene>
<dbReference type="AlphaFoldDB" id="A0A382V8X4"/>
<dbReference type="EMBL" id="UINC01150077">
    <property type="protein sequence ID" value="SVD42934.1"/>
    <property type="molecule type" value="Genomic_DNA"/>
</dbReference>
<feature type="region of interest" description="Disordered" evidence="1">
    <location>
        <begin position="77"/>
        <end position="98"/>
    </location>
</feature>
<accession>A0A382V8X4</accession>
<evidence type="ECO:0000256" key="1">
    <source>
        <dbReference type="SAM" id="MobiDB-lite"/>
    </source>
</evidence>
<reference evidence="2" key="1">
    <citation type="submission" date="2018-05" db="EMBL/GenBank/DDBJ databases">
        <authorList>
            <person name="Lanie J.A."/>
            <person name="Ng W.-L."/>
            <person name="Kazmierczak K.M."/>
            <person name="Andrzejewski T.M."/>
            <person name="Davidsen T.M."/>
            <person name="Wayne K.J."/>
            <person name="Tettelin H."/>
            <person name="Glass J.I."/>
            <person name="Rusch D."/>
            <person name="Podicherti R."/>
            <person name="Tsui H.-C.T."/>
            <person name="Winkler M.E."/>
        </authorList>
    </citation>
    <scope>NUCLEOTIDE SEQUENCE</scope>
</reference>